<evidence type="ECO:0000256" key="1">
    <source>
        <dbReference type="SAM" id="MobiDB-lite"/>
    </source>
</evidence>
<organism evidence="3 4">
    <name type="scientific">Dermatophagoides pteronyssinus</name>
    <name type="common">European house dust mite</name>
    <dbReference type="NCBI Taxonomy" id="6956"/>
    <lineage>
        <taxon>Eukaryota</taxon>
        <taxon>Metazoa</taxon>
        <taxon>Ecdysozoa</taxon>
        <taxon>Arthropoda</taxon>
        <taxon>Chelicerata</taxon>
        <taxon>Arachnida</taxon>
        <taxon>Acari</taxon>
        <taxon>Acariformes</taxon>
        <taxon>Sarcoptiformes</taxon>
        <taxon>Astigmata</taxon>
        <taxon>Psoroptidia</taxon>
        <taxon>Analgoidea</taxon>
        <taxon>Pyroglyphidae</taxon>
        <taxon>Dermatophagoidinae</taxon>
        <taxon>Dermatophagoides</taxon>
    </lineage>
</organism>
<keyword evidence="2" id="KW-0732">Signal</keyword>
<accession>A0A6P6YKF9</accession>
<evidence type="ECO:0000313" key="4">
    <source>
        <dbReference type="RefSeq" id="XP_027205241.1"/>
    </source>
</evidence>
<feature type="chain" id="PRO_5028055460" evidence="2">
    <location>
        <begin position="22"/>
        <end position="280"/>
    </location>
</feature>
<feature type="region of interest" description="Disordered" evidence="1">
    <location>
        <begin position="175"/>
        <end position="280"/>
    </location>
</feature>
<keyword evidence="3" id="KW-1185">Reference proteome</keyword>
<dbReference type="KEGG" id="dpte:113798848"/>
<dbReference type="AlphaFoldDB" id="A0A6P6YKF9"/>
<dbReference type="RefSeq" id="XP_027205241.1">
    <property type="nucleotide sequence ID" value="XM_027349440.1"/>
</dbReference>
<sequence>MKFTNSAAILIAMIIAVMVAASDCSILRDMLLNRRSRDAADNDEEHNVGSGVMDVFGAFVEDVGLKSVFRDVQMRMLGASEALLEQSTNIYDNFQDTLAKTRSGHDERASEFRKALRYLQTEARRRREDLEDEIEVEKEKAAEAETPEEKKESGRKLKKLNAALKQMDEVAKTRISSIRDRIQRRHSNRKSILKNLRKPSTEDAEKEVEKESVKSEKEEVDDETSRPKRDAKDKKKKKKSSSSSSSTTARPSSQSSKRKNKTKEINADGVQSAGDGFGDH</sequence>
<evidence type="ECO:0000256" key="2">
    <source>
        <dbReference type="SAM" id="SignalP"/>
    </source>
</evidence>
<feature type="signal peptide" evidence="2">
    <location>
        <begin position="1"/>
        <end position="21"/>
    </location>
</feature>
<evidence type="ECO:0000313" key="3">
    <source>
        <dbReference type="Proteomes" id="UP000515146"/>
    </source>
</evidence>
<feature type="compositionally biased region" description="Basic and acidic residues" evidence="1">
    <location>
        <begin position="199"/>
        <end position="233"/>
    </location>
</feature>
<feature type="compositionally biased region" description="Low complexity" evidence="1">
    <location>
        <begin position="241"/>
        <end position="255"/>
    </location>
</feature>
<gene>
    <name evidence="4" type="primary">LOC113798848</name>
</gene>
<feature type="compositionally biased region" description="Basic and acidic residues" evidence="1">
    <location>
        <begin position="137"/>
        <end position="155"/>
    </location>
</feature>
<reference evidence="4" key="1">
    <citation type="submission" date="2025-08" db="UniProtKB">
        <authorList>
            <consortium name="RefSeq"/>
        </authorList>
    </citation>
    <scope>IDENTIFICATION</scope>
    <source>
        <strain evidence="4">Airmid</strain>
    </source>
</reference>
<feature type="compositionally biased region" description="Basic residues" evidence="1">
    <location>
        <begin position="182"/>
        <end position="197"/>
    </location>
</feature>
<dbReference type="OrthoDB" id="10484765at2759"/>
<dbReference type="InParanoid" id="A0A6P6YKF9"/>
<dbReference type="Proteomes" id="UP000515146">
    <property type="component" value="Unplaced"/>
</dbReference>
<feature type="region of interest" description="Disordered" evidence="1">
    <location>
        <begin position="127"/>
        <end position="157"/>
    </location>
</feature>
<name>A0A6P6YKF9_DERPT</name>
<protein>
    <submittedName>
        <fullName evidence="4">Myb-like protein V isoform X1</fullName>
    </submittedName>
</protein>
<proteinExistence type="predicted"/>